<organism evidence="1 2">
    <name type="scientific">Forsythia ovata</name>
    <dbReference type="NCBI Taxonomy" id="205694"/>
    <lineage>
        <taxon>Eukaryota</taxon>
        <taxon>Viridiplantae</taxon>
        <taxon>Streptophyta</taxon>
        <taxon>Embryophyta</taxon>
        <taxon>Tracheophyta</taxon>
        <taxon>Spermatophyta</taxon>
        <taxon>Magnoliopsida</taxon>
        <taxon>eudicotyledons</taxon>
        <taxon>Gunneridae</taxon>
        <taxon>Pentapetalae</taxon>
        <taxon>asterids</taxon>
        <taxon>lamiids</taxon>
        <taxon>Lamiales</taxon>
        <taxon>Oleaceae</taxon>
        <taxon>Forsythieae</taxon>
        <taxon>Forsythia</taxon>
    </lineage>
</organism>
<sequence>MAHNSDVISFRNLANVIWGKMGSRLSKNNPALVYERNDSKGLNLPEIDFLKFGGEDPKEWLQRAETYLPILQVDNEKKMEIVKSYMEGMAYVWSDTFGTIWTTETNVIGCLCTMSKDCKFIYHFQRLQNSAPVFTIND</sequence>
<dbReference type="Proteomes" id="UP001604277">
    <property type="component" value="Unassembled WGS sequence"/>
</dbReference>
<dbReference type="EMBL" id="JBFOLJ010000004">
    <property type="protein sequence ID" value="KAL2544921.1"/>
    <property type="molecule type" value="Genomic_DNA"/>
</dbReference>
<name>A0ABD1W5I8_9LAMI</name>
<evidence type="ECO:0000313" key="1">
    <source>
        <dbReference type="EMBL" id="KAL2544921.1"/>
    </source>
</evidence>
<gene>
    <name evidence="1" type="ORF">Fot_14154</name>
</gene>
<proteinExistence type="predicted"/>
<reference evidence="2" key="1">
    <citation type="submission" date="2024-07" db="EMBL/GenBank/DDBJ databases">
        <title>Two chromosome-level genome assemblies of Korean endemic species Abeliophyllum distichum and Forsythia ovata (Oleaceae).</title>
        <authorList>
            <person name="Jang H."/>
        </authorList>
    </citation>
    <scope>NUCLEOTIDE SEQUENCE [LARGE SCALE GENOMIC DNA]</scope>
</reference>
<protein>
    <submittedName>
        <fullName evidence="1">Uncharacterized protein</fullName>
    </submittedName>
</protein>
<comment type="caution">
    <text evidence="1">The sequence shown here is derived from an EMBL/GenBank/DDBJ whole genome shotgun (WGS) entry which is preliminary data.</text>
</comment>
<accession>A0ABD1W5I8</accession>
<evidence type="ECO:0000313" key="2">
    <source>
        <dbReference type="Proteomes" id="UP001604277"/>
    </source>
</evidence>
<keyword evidence="2" id="KW-1185">Reference proteome</keyword>
<dbReference type="AlphaFoldDB" id="A0ABD1W5I8"/>